<feature type="binding site" evidence="11">
    <location>
        <position position="172"/>
    </location>
    <ligand>
        <name>(2S,3S)-3-methyl-L-aspartate</name>
        <dbReference type="ChEBI" id="CHEBI:58724"/>
    </ligand>
</feature>
<feature type="binding site" evidence="13">
    <location>
        <position position="305"/>
    </location>
    <ligand>
        <name>Mg(2+)</name>
        <dbReference type="ChEBI" id="CHEBI:18420"/>
    </ligand>
</feature>
<evidence type="ECO:0000256" key="12">
    <source>
        <dbReference type="PIRSR" id="PIRSR017107-3"/>
    </source>
</evidence>
<dbReference type="AlphaFoldDB" id="A0A1C2DVW3"/>
<evidence type="ECO:0000256" key="7">
    <source>
        <dbReference type="ARBA" id="ARBA00022723"/>
    </source>
</evidence>
<evidence type="ECO:0000256" key="9">
    <source>
        <dbReference type="ARBA" id="ARBA00023239"/>
    </source>
</evidence>
<proteinExistence type="inferred from homology"/>
<comment type="catalytic activity">
    <reaction evidence="1">
        <text>(2S,3S)-3-methyl-L-aspartate = mesaconate + NH4(+)</text>
        <dbReference type="Rhea" id="RHEA:12829"/>
        <dbReference type="ChEBI" id="CHEBI:28938"/>
        <dbReference type="ChEBI" id="CHEBI:36986"/>
        <dbReference type="ChEBI" id="CHEBI:58724"/>
        <dbReference type="EC" id="4.3.1.2"/>
    </reaction>
</comment>
<accession>A0A1C2DVW3</accession>
<name>A0A1C2DVW3_9HYPH</name>
<dbReference type="InterPro" id="IPR022662">
    <property type="entry name" value="MeAsp_NH4-lyase_C"/>
</dbReference>
<dbReference type="OrthoDB" id="8630262at2"/>
<dbReference type="SUPFAM" id="SSF54826">
    <property type="entry name" value="Enolase N-terminal domain-like"/>
    <property type="match status" value="1"/>
</dbReference>
<evidence type="ECO:0000256" key="3">
    <source>
        <dbReference type="ARBA" id="ARBA00004675"/>
    </source>
</evidence>
<dbReference type="GO" id="GO:0046872">
    <property type="term" value="F:metal ion binding"/>
    <property type="evidence" value="ECO:0007669"/>
    <property type="project" value="UniProtKB-KW"/>
</dbReference>
<dbReference type="SFLD" id="SFLDG00151">
    <property type="entry name" value="methylaspartate_ammonia-lyase"/>
    <property type="match status" value="1"/>
</dbReference>
<dbReference type="Proteomes" id="UP000094412">
    <property type="component" value="Unassembled WGS sequence"/>
</dbReference>
<organism evidence="16 17">
    <name type="scientific">Mesorhizobium hungaricum</name>
    <dbReference type="NCBI Taxonomy" id="1566387"/>
    <lineage>
        <taxon>Bacteria</taxon>
        <taxon>Pseudomonadati</taxon>
        <taxon>Pseudomonadota</taxon>
        <taxon>Alphaproteobacteria</taxon>
        <taxon>Hyphomicrobiales</taxon>
        <taxon>Phyllobacteriaceae</taxon>
        <taxon>Mesorhizobium</taxon>
    </lineage>
</organism>
<gene>
    <name evidence="16" type="ORF">QV13_11785</name>
</gene>
<dbReference type="Gene3D" id="3.20.20.120">
    <property type="entry name" value="Enolase-like C-terminal domain"/>
    <property type="match status" value="1"/>
</dbReference>
<dbReference type="EC" id="4.3.1.2" evidence="6"/>
<feature type="active site" description="Proton acceptor" evidence="10">
    <location>
        <position position="329"/>
    </location>
</feature>
<feature type="binding site" evidence="11">
    <location>
        <position position="327"/>
    </location>
    <ligand>
        <name>(2S,3S)-3-methyl-L-aspartate</name>
        <dbReference type="ChEBI" id="CHEBI:58724"/>
    </ligand>
</feature>
<comment type="cofactor">
    <cofactor evidence="2 13">
        <name>Mg(2+)</name>
        <dbReference type="ChEBI" id="CHEBI:18420"/>
    </cofactor>
</comment>
<dbReference type="Gene3D" id="3.30.390.10">
    <property type="entry name" value="Enolase-like, N-terminal domain"/>
    <property type="match status" value="1"/>
</dbReference>
<feature type="binding site" evidence="13">
    <location>
        <position position="236"/>
    </location>
    <ligand>
        <name>Mg(2+)</name>
        <dbReference type="ChEBI" id="CHEBI:18420"/>
    </ligand>
</feature>
<dbReference type="UniPathway" id="UPA00561">
    <property type="reaction ID" value="UER00618"/>
</dbReference>
<dbReference type="PANTHER" id="PTHR48073">
    <property type="entry name" value="O-SUCCINYLBENZOATE SYNTHASE-RELATED"/>
    <property type="match status" value="1"/>
</dbReference>
<evidence type="ECO:0000256" key="10">
    <source>
        <dbReference type="PIRSR" id="PIRSR017107-1"/>
    </source>
</evidence>
<dbReference type="InterPro" id="IPR029017">
    <property type="entry name" value="Enolase-like_N"/>
</dbReference>
<dbReference type="GO" id="GO:0019553">
    <property type="term" value="P:L-glutamate catabolic process via L-citramalate"/>
    <property type="evidence" value="ECO:0007669"/>
    <property type="project" value="UniProtKB-UniPathway"/>
</dbReference>
<feature type="binding site" evidence="13">
    <location>
        <position position="271"/>
    </location>
    <ligand>
        <name>Mg(2+)</name>
        <dbReference type="ChEBI" id="CHEBI:18420"/>
    </ligand>
</feature>
<keyword evidence="7 13" id="KW-0479">Metal-binding</keyword>
<dbReference type="SUPFAM" id="SSF51604">
    <property type="entry name" value="Enolase C-terminal domain-like"/>
    <property type="match status" value="1"/>
</dbReference>
<dbReference type="EMBL" id="MDEO01000031">
    <property type="protein sequence ID" value="OCX18894.1"/>
    <property type="molecule type" value="Genomic_DNA"/>
</dbReference>
<evidence type="ECO:0000256" key="11">
    <source>
        <dbReference type="PIRSR" id="PIRSR017107-2"/>
    </source>
</evidence>
<dbReference type="PIRSF" id="PIRSF017107">
    <property type="entry name" value="MAL"/>
    <property type="match status" value="1"/>
</dbReference>
<evidence type="ECO:0000313" key="17">
    <source>
        <dbReference type="Proteomes" id="UP000094412"/>
    </source>
</evidence>
<evidence type="ECO:0000256" key="1">
    <source>
        <dbReference type="ARBA" id="ARBA00000789"/>
    </source>
</evidence>
<dbReference type="NCBIfam" id="TIGR01502">
    <property type="entry name" value="B_methylAsp_ase"/>
    <property type="match status" value="1"/>
</dbReference>
<dbReference type="InterPro" id="IPR022665">
    <property type="entry name" value="MeAsp_NH4-lyase_N"/>
</dbReference>
<dbReference type="STRING" id="1566387.QV13_11785"/>
<feature type="domain" description="Methylaspartate ammonia-lyase C-terminal" evidence="15">
    <location>
        <begin position="162"/>
        <end position="407"/>
    </location>
</feature>
<feature type="domain" description="Methylaspartate ammonia-lyase N-terminal" evidence="14">
    <location>
        <begin position="1"/>
        <end position="158"/>
    </location>
</feature>
<dbReference type="PANTHER" id="PTHR48073:SF2">
    <property type="entry name" value="O-SUCCINYLBENZOATE SYNTHASE"/>
    <property type="match status" value="1"/>
</dbReference>
<dbReference type="SFLD" id="SFLDF00007">
    <property type="entry name" value="methylaspartate_ammonia-lyase"/>
    <property type="match status" value="1"/>
</dbReference>
<sequence>MIVKDVIFAPGMGAFFYDDQAAIRAGRDTDGFVYLGAPITPGFDTVRKPGTSLGIGLVLGQGTTAWGDMMSVQYAGAGGRDPLFDPVTAQRLCEEVLLPRLNGLDVTDFRAACRVVLAALPGGKRLPLSIEYGASQALLAAAAAARKVTMAEVVAAEFSCPVVARRVPIYAQSGDDRRNNVDKMILKSVDILPHGLINSRSKFGERGEVFLEYVDWVARRVERLGQPAYKPVLHFDVYGWVGLGLGLDVDRIADFMAQAAERAAPFDLQIESPADFGSRQGQIDGFIMIMEALARKGCRAKIVADEWCNTLDDVRAFTSAGAAHLIQIKMPDVGSIADSAEAVLLCKRHGIGAYLGGSCVETDLSARIAVHIAVATGADMILAKPGMGVDEAISIVGNEQSRLLAELTRKEAANVRGQDH</sequence>
<keyword evidence="9 16" id="KW-0456">Lyase</keyword>
<keyword evidence="8 13" id="KW-0460">Magnesium</keyword>
<dbReference type="Pfam" id="PF07476">
    <property type="entry name" value="MAAL_C"/>
    <property type="match status" value="1"/>
</dbReference>
<evidence type="ECO:0000256" key="4">
    <source>
        <dbReference type="ARBA" id="ARBA00009954"/>
    </source>
</evidence>
<dbReference type="RefSeq" id="WP_024924984.1">
    <property type="nucleotide sequence ID" value="NZ_MDEO01000031.1"/>
</dbReference>
<evidence type="ECO:0000256" key="8">
    <source>
        <dbReference type="ARBA" id="ARBA00022842"/>
    </source>
</evidence>
<comment type="subunit">
    <text evidence="5">Homodimer.</text>
</comment>
<evidence type="ECO:0000256" key="13">
    <source>
        <dbReference type="PIRSR" id="PIRSR017107-4"/>
    </source>
</evidence>
<evidence type="ECO:0000259" key="14">
    <source>
        <dbReference type="Pfam" id="PF05034"/>
    </source>
</evidence>
<dbReference type="GO" id="GO:0050096">
    <property type="term" value="F:methylaspartate ammonia-lyase activity"/>
    <property type="evidence" value="ECO:0007669"/>
    <property type="project" value="UniProtKB-EC"/>
</dbReference>
<comment type="similarity">
    <text evidence="4">Belongs to the methylaspartate ammonia-lyase family.</text>
</comment>
<protein>
    <recommendedName>
        <fullName evidence="6">methylaspartate ammonia-lyase</fullName>
        <ecNumber evidence="6">4.3.1.2</ecNumber>
    </recommendedName>
</protein>
<feature type="site" description="Transition state stabilizer" evidence="12">
    <location>
        <position position="194"/>
    </location>
</feature>
<dbReference type="InterPro" id="IPR006395">
    <property type="entry name" value="Me_Asp_am_lyase"/>
</dbReference>
<dbReference type="InterPro" id="IPR036849">
    <property type="entry name" value="Enolase-like_C_sf"/>
</dbReference>
<evidence type="ECO:0000313" key="16">
    <source>
        <dbReference type="EMBL" id="OCX18894.1"/>
    </source>
</evidence>
<comment type="pathway">
    <text evidence="3">Amino-acid degradation; L-glutamate degradation via mesaconate pathway; acetate and pyruvate from L-glutamate: step 2/4.</text>
</comment>
<dbReference type="SFLD" id="SFLDS00001">
    <property type="entry name" value="Enolase"/>
    <property type="match status" value="1"/>
</dbReference>
<evidence type="ECO:0000256" key="6">
    <source>
        <dbReference type="ARBA" id="ARBA00012993"/>
    </source>
</evidence>
<keyword evidence="17" id="KW-1185">Reference proteome</keyword>
<evidence type="ECO:0000256" key="2">
    <source>
        <dbReference type="ARBA" id="ARBA00001946"/>
    </source>
</evidence>
<reference evidence="16 17" key="1">
    <citation type="submission" date="2016-08" db="EMBL/GenBank/DDBJ databases">
        <title>Whole genome sequence of Mesorhizobium sp. strain UASWS1009 isolated from industrial sewage.</title>
        <authorList>
            <person name="Crovadore J."/>
            <person name="Calmin G."/>
            <person name="Chablais R."/>
            <person name="Cochard B."/>
            <person name="Lefort F."/>
        </authorList>
    </citation>
    <scope>NUCLEOTIDE SEQUENCE [LARGE SCALE GENOMIC DNA]</scope>
    <source>
        <strain evidence="16 17">UASWS1009</strain>
    </source>
</reference>
<evidence type="ECO:0000256" key="5">
    <source>
        <dbReference type="ARBA" id="ARBA00011738"/>
    </source>
</evidence>
<evidence type="ECO:0000259" key="15">
    <source>
        <dbReference type="Pfam" id="PF07476"/>
    </source>
</evidence>
<dbReference type="Pfam" id="PF05034">
    <property type="entry name" value="MAAL_N"/>
    <property type="match status" value="1"/>
</dbReference>
<comment type="caution">
    <text evidence="16">The sequence shown here is derived from an EMBL/GenBank/DDBJ whole genome shotgun (WGS) entry which is preliminary data.</text>
</comment>